<protein>
    <submittedName>
        <fullName evidence="3">DUF4190 domain-containing protein</fullName>
    </submittedName>
</protein>
<proteinExistence type="predicted"/>
<evidence type="ECO:0000256" key="1">
    <source>
        <dbReference type="SAM" id="MobiDB-lite"/>
    </source>
</evidence>
<keyword evidence="2" id="KW-0812">Transmembrane</keyword>
<keyword evidence="2" id="KW-0472">Membrane</keyword>
<dbReference type="PANTHER" id="PTHR40040:SF1">
    <property type="entry name" value="MEMBRANE PROTEIN"/>
    <property type="match status" value="1"/>
</dbReference>
<reference evidence="3" key="1">
    <citation type="submission" date="2022-10" db="EMBL/GenBank/DDBJ databases">
        <title>The complete genomes of actinobacterial strains from the NBC collection.</title>
        <authorList>
            <person name="Joergensen T.S."/>
            <person name="Alvarez Arevalo M."/>
            <person name="Sterndorff E.B."/>
            <person name="Faurdal D."/>
            <person name="Vuksanovic O."/>
            <person name="Mourched A.-S."/>
            <person name="Charusanti P."/>
            <person name="Shaw S."/>
            <person name="Blin K."/>
            <person name="Weber T."/>
        </authorList>
    </citation>
    <scope>NUCLEOTIDE SEQUENCE</scope>
    <source>
        <strain evidence="3">NBC_00283</strain>
    </source>
</reference>
<dbReference type="Proteomes" id="UP001432075">
    <property type="component" value="Chromosome"/>
</dbReference>
<organism evidence="3 4">
    <name type="scientific">Streptomyces goshikiensis</name>
    <dbReference type="NCBI Taxonomy" id="1942"/>
    <lineage>
        <taxon>Bacteria</taxon>
        <taxon>Bacillati</taxon>
        <taxon>Actinomycetota</taxon>
        <taxon>Actinomycetes</taxon>
        <taxon>Kitasatosporales</taxon>
        <taxon>Streptomycetaceae</taxon>
        <taxon>Streptomyces</taxon>
    </lineage>
</organism>
<evidence type="ECO:0000256" key="2">
    <source>
        <dbReference type="SAM" id="Phobius"/>
    </source>
</evidence>
<sequence length="114" mass="11915">MTQHTEMTRRTPAANAPTQAPTPASAPTPAPAPARARMRDADAMAVTAFVLGLVGLLVMNIVLGPVAVVLGSLALWRRTSRPGRARLGIALGIADLVVLAILVSADHTWSWSLT</sequence>
<dbReference type="EMBL" id="CP108057">
    <property type="protein sequence ID" value="WUO44814.1"/>
    <property type="molecule type" value="Genomic_DNA"/>
</dbReference>
<keyword evidence="2" id="KW-1133">Transmembrane helix</keyword>
<dbReference type="RefSeq" id="WP_328775127.1">
    <property type="nucleotide sequence ID" value="NZ_CP108057.1"/>
</dbReference>
<feature type="transmembrane region" description="Helical" evidence="2">
    <location>
        <begin position="48"/>
        <end position="75"/>
    </location>
</feature>
<feature type="transmembrane region" description="Helical" evidence="2">
    <location>
        <begin position="87"/>
        <end position="105"/>
    </location>
</feature>
<dbReference type="InterPro" id="IPR055338">
    <property type="entry name" value="YqfX-like"/>
</dbReference>
<gene>
    <name evidence="3" type="ORF">OHU17_02800</name>
</gene>
<feature type="region of interest" description="Disordered" evidence="1">
    <location>
        <begin position="1"/>
        <end position="37"/>
    </location>
</feature>
<dbReference type="PANTHER" id="PTHR40040">
    <property type="entry name" value="SMALL HYDROPHOBIC PROTEIN-RELATED"/>
    <property type="match status" value="1"/>
</dbReference>
<feature type="compositionally biased region" description="Low complexity" evidence="1">
    <location>
        <begin position="10"/>
        <end position="23"/>
    </location>
</feature>
<keyword evidence="4" id="KW-1185">Reference proteome</keyword>
<evidence type="ECO:0000313" key="3">
    <source>
        <dbReference type="EMBL" id="WUO44814.1"/>
    </source>
</evidence>
<evidence type="ECO:0000313" key="4">
    <source>
        <dbReference type="Proteomes" id="UP001432075"/>
    </source>
</evidence>
<name>A0ABZ1REB9_9ACTN</name>
<accession>A0ABZ1REB9</accession>